<dbReference type="STRING" id="659014.SAMN04487996_112154"/>
<reference evidence="3" key="1">
    <citation type="submission" date="2016-10" db="EMBL/GenBank/DDBJ databases">
        <authorList>
            <person name="Varghese N."/>
            <person name="Submissions S."/>
        </authorList>
    </citation>
    <scope>NUCLEOTIDE SEQUENCE [LARGE SCALE GENOMIC DNA]</scope>
    <source>
        <strain evidence="3">DSM 25329</strain>
    </source>
</reference>
<dbReference type="EMBL" id="FNAN01000012">
    <property type="protein sequence ID" value="SDF77207.1"/>
    <property type="molecule type" value="Genomic_DNA"/>
</dbReference>
<evidence type="ECO:0000313" key="3">
    <source>
        <dbReference type="Proteomes" id="UP000198748"/>
    </source>
</evidence>
<dbReference type="Proteomes" id="UP000198748">
    <property type="component" value="Unassembled WGS sequence"/>
</dbReference>
<accession>A0A1G7NTG3</accession>
<proteinExistence type="predicted"/>
<sequence length="114" mass="12624">MERHVEIRLRHWVFVDEVKFFGPGRYELLERIAETGSIAQAAKEMGLSYKKAWAMVDALNTLGKGPYVVTQKGGTKGGGTVLTDTARDVMAAYKRLNDKLNAALAEEPELLSLI</sequence>
<protein>
    <submittedName>
        <fullName evidence="2">Molybdate transport system regulatory protein</fullName>
    </submittedName>
</protein>
<dbReference type="InterPro" id="IPR000847">
    <property type="entry name" value="LysR_HTH_N"/>
</dbReference>
<dbReference type="InterPro" id="IPR036388">
    <property type="entry name" value="WH-like_DNA-bd_sf"/>
</dbReference>
<dbReference type="PANTHER" id="PTHR30432:SF1">
    <property type="entry name" value="DNA-BINDING TRANSCRIPTIONAL DUAL REGULATOR MODE"/>
    <property type="match status" value="1"/>
</dbReference>
<dbReference type="Gene3D" id="1.10.10.10">
    <property type="entry name" value="Winged helix-like DNA-binding domain superfamily/Winged helix DNA-binding domain"/>
    <property type="match status" value="1"/>
</dbReference>
<dbReference type="RefSeq" id="WP_090154117.1">
    <property type="nucleotide sequence ID" value="NZ_FNAN01000012.1"/>
</dbReference>
<dbReference type="Pfam" id="PF00126">
    <property type="entry name" value="HTH_1"/>
    <property type="match status" value="1"/>
</dbReference>
<evidence type="ECO:0000313" key="2">
    <source>
        <dbReference type="EMBL" id="SDF77207.1"/>
    </source>
</evidence>
<dbReference type="AlphaFoldDB" id="A0A1G7NTG3"/>
<dbReference type="PANTHER" id="PTHR30432">
    <property type="entry name" value="TRANSCRIPTIONAL REGULATOR MODE"/>
    <property type="match status" value="1"/>
</dbReference>
<evidence type="ECO:0000259" key="1">
    <source>
        <dbReference type="Pfam" id="PF00126"/>
    </source>
</evidence>
<dbReference type="OrthoDB" id="9805928at2"/>
<keyword evidence="3" id="KW-1185">Reference proteome</keyword>
<gene>
    <name evidence="2" type="ORF">SAMN04487996_112154</name>
</gene>
<dbReference type="InterPro" id="IPR051815">
    <property type="entry name" value="Molybdate_resp_trans_reg"/>
</dbReference>
<dbReference type="SUPFAM" id="SSF46785">
    <property type="entry name" value="Winged helix' DNA-binding domain"/>
    <property type="match status" value="1"/>
</dbReference>
<feature type="domain" description="HTH lysR-type" evidence="1">
    <location>
        <begin position="27"/>
        <end position="61"/>
    </location>
</feature>
<dbReference type="InterPro" id="IPR036390">
    <property type="entry name" value="WH_DNA-bd_sf"/>
</dbReference>
<name>A0A1G7NTG3_9BACT</name>
<organism evidence="2 3">
    <name type="scientific">Dyadobacter soli</name>
    <dbReference type="NCBI Taxonomy" id="659014"/>
    <lineage>
        <taxon>Bacteria</taxon>
        <taxon>Pseudomonadati</taxon>
        <taxon>Bacteroidota</taxon>
        <taxon>Cytophagia</taxon>
        <taxon>Cytophagales</taxon>
        <taxon>Spirosomataceae</taxon>
        <taxon>Dyadobacter</taxon>
    </lineage>
</organism>